<dbReference type="GO" id="GO:0034628">
    <property type="term" value="P:'de novo' NAD+ biosynthetic process from L-aspartate"/>
    <property type="evidence" value="ECO:0007669"/>
    <property type="project" value="TreeGrafter"/>
</dbReference>
<evidence type="ECO:0000256" key="7">
    <source>
        <dbReference type="ARBA" id="ARBA00022642"/>
    </source>
</evidence>
<keyword evidence="7 13" id="KW-0662">Pyridine nucleotide biosynthesis</keyword>
<evidence type="ECO:0000256" key="1">
    <source>
        <dbReference type="ARBA" id="ARBA00001974"/>
    </source>
</evidence>
<dbReference type="PANTHER" id="PTHR42716:SF2">
    <property type="entry name" value="L-ASPARTATE OXIDASE, CHLOROPLASTIC"/>
    <property type="match status" value="1"/>
</dbReference>
<comment type="subcellular location">
    <subcellularLocation>
        <location evidence="13">Cytoplasm</location>
    </subcellularLocation>
</comment>
<dbReference type="SUPFAM" id="SSF51905">
    <property type="entry name" value="FAD/NAD(P)-binding domain"/>
    <property type="match status" value="1"/>
</dbReference>
<feature type="domain" description="Fumarate reductase/succinate dehydrogenase flavoprotein-like C-terminal" evidence="16">
    <location>
        <begin position="413"/>
        <end position="487"/>
    </location>
</feature>
<evidence type="ECO:0000259" key="15">
    <source>
        <dbReference type="Pfam" id="PF00890"/>
    </source>
</evidence>
<dbReference type="SUPFAM" id="SSF46977">
    <property type="entry name" value="Succinate dehydrogenase/fumarate reductase flavoprotein C-terminal domain"/>
    <property type="match status" value="1"/>
</dbReference>
<keyword evidence="6 13" id="KW-0285">Flavoprotein</keyword>
<evidence type="ECO:0000256" key="3">
    <source>
        <dbReference type="ARBA" id="ARBA00008562"/>
    </source>
</evidence>
<dbReference type="InterPro" id="IPR003953">
    <property type="entry name" value="FAD-dep_OxRdtase_2_FAD-bd"/>
</dbReference>
<dbReference type="Pfam" id="PF02910">
    <property type="entry name" value="Succ_DH_flav_C"/>
    <property type="match status" value="1"/>
</dbReference>
<dbReference type="AlphaFoldDB" id="A0A5N0TPB5"/>
<comment type="function">
    <text evidence="10">Catalyzes the oxidation of L-aspartate to iminoaspartate, the first step in the de novo biosynthesis of NAD(+).</text>
</comment>
<dbReference type="PRINTS" id="PR00368">
    <property type="entry name" value="FADPNR"/>
</dbReference>
<protein>
    <recommendedName>
        <fullName evidence="5 12">L-aspartate oxidase</fullName>
        <ecNumber evidence="4 12">1.4.3.16</ecNumber>
    </recommendedName>
</protein>
<dbReference type="EC" id="1.4.3.16" evidence="4 12"/>
<evidence type="ECO:0000256" key="14">
    <source>
        <dbReference type="SAM" id="MobiDB-lite"/>
    </source>
</evidence>
<dbReference type="PANTHER" id="PTHR42716">
    <property type="entry name" value="L-ASPARTATE OXIDASE"/>
    <property type="match status" value="1"/>
</dbReference>
<name>A0A5N0TPB5_9MICO</name>
<dbReference type="Gene3D" id="3.90.700.10">
    <property type="entry name" value="Succinate dehydrogenase/fumarate reductase flavoprotein, catalytic domain"/>
    <property type="match status" value="1"/>
</dbReference>
<dbReference type="InterPro" id="IPR036188">
    <property type="entry name" value="FAD/NAD-bd_sf"/>
</dbReference>
<comment type="catalytic activity">
    <reaction evidence="11">
        <text>L-aspartate + O2 = iminosuccinate + H2O2</text>
        <dbReference type="Rhea" id="RHEA:25876"/>
        <dbReference type="ChEBI" id="CHEBI:15379"/>
        <dbReference type="ChEBI" id="CHEBI:16240"/>
        <dbReference type="ChEBI" id="CHEBI:29991"/>
        <dbReference type="ChEBI" id="CHEBI:77875"/>
        <dbReference type="EC" id="1.4.3.16"/>
    </reaction>
    <physiologicalReaction direction="left-to-right" evidence="11">
        <dbReference type="Rhea" id="RHEA:25877"/>
    </physiologicalReaction>
</comment>
<evidence type="ECO:0000256" key="8">
    <source>
        <dbReference type="ARBA" id="ARBA00022827"/>
    </source>
</evidence>
<proteinExistence type="inferred from homology"/>
<dbReference type="Gene3D" id="1.20.58.100">
    <property type="entry name" value="Fumarate reductase/succinate dehydrogenase flavoprotein-like, C-terminal domain"/>
    <property type="match status" value="1"/>
</dbReference>
<keyword evidence="8 13" id="KW-0274">FAD</keyword>
<feature type="region of interest" description="Disordered" evidence="14">
    <location>
        <begin position="479"/>
        <end position="501"/>
    </location>
</feature>
<feature type="domain" description="FAD-dependent oxidoreductase 2 FAD-binding" evidence="15">
    <location>
        <begin position="2"/>
        <end position="367"/>
    </location>
</feature>
<dbReference type="GO" id="GO:0033765">
    <property type="term" value="F:steroid dehydrogenase activity, acting on the CH-CH group of donors"/>
    <property type="evidence" value="ECO:0007669"/>
    <property type="project" value="UniProtKB-ARBA"/>
</dbReference>
<dbReference type="GO" id="GO:0008734">
    <property type="term" value="F:L-aspartate oxidase activity"/>
    <property type="evidence" value="ECO:0007669"/>
    <property type="project" value="UniProtKB-UniRule"/>
</dbReference>
<dbReference type="InterPro" id="IPR005288">
    <property type="entry name" value="NadB"/>
</dbReference>
<dbReference type="UniPathway" id="UPA00253">
    <property type="reaction ID" value="UER00326"/>
</dbReference>
<dbReference type="Proteomes" id="UP000326838">
    <property type="component" value="Unassembled WGS sequence"/>
</dbReference>
<evidence type="ECO:0000256" key="5">
    <source>
        <dbReference type="ARBA" id="ARBA00021901"/>
    </source>
</evidence>
<dbReference type="InterPro" id="IPR027477">
    <property type="entry name" value="Succ_DH/fumarate_Rdtase_cat_sf"/>
</dbReference>
<dbReference type="InterPro" id="IPR037099">
    <property type="entry name" value="Fum_R/Succ_DH_flav-like_C_sf"/>
</dbReference>
<reference evidence="18" key="1">
    <citation type="submission" date="2019-09" db="EMBL/GenBank/DDBJ databases">
        <title>Mumia zhuanghuii sp. nov. isolated from the intestinal contents of plateau pika (Ochotona curzoniae) in the Qinghai-Tibet plateau of China.</title>
        <authorList>
            <person name="Tian Z."/>
        </authorList>
    </citation>
    <scope>NUCLEOTIDE SEQUENCE [LARGE SCALE GENOMIC DNA]</scope>
    <source>
        <strain evidence="18">L-033</strain>
    </source>
</reference>
<organism evidence="17 18">
    <name type="scientific">Microbacterium caowuchunii</name>
    <dbReference type="NCBI Taxonomy" id="2614638"/>
    <lineage>
        <taxon>Bacteria</taxon>
        <taxon>Bacillati</taxon>
        <taxon>Actinomycetota</taxon>
        <taxon>Actinomycetes</taxon>
        <taxon>Micrococcales</taxon>
        <taxon>Microbacteriaceae</taxon>
        <taxon>Microbacterium</taxon>
    </lineage>
</organism>
<accession>A0A5N0TPB5</accession>
<evidence type="ECO:0000259" key="16">
    <source>
        <dbReference type="Pfam" id="PF02910"/>
    </source>
</evidence>
<evidence type="ECO:0000256" key="11">
    <source>
        <dbReference type="ARBA" id="ARBA00048305"/>
    </source>
</evidence>
<evidence type="ECO:0000256" key="10">
    <source>
        <dbReference type="ARBA" id="ARBA00029426"/>
    </source>
</evidence>
<evidence type="ECO:0000256" key="12">
    <source>
        <dbReference type="NCBIfam" id="TIGR00551"/>
    </source>
</evidence>
<dbReference type="GO" id="GO:0005737">
    <property type="term" value="C:cytoplasm"/>
    <property type="evidence" value="ECO:0007669"/>
    <property type="project" value="UniProtKB-SubCell"/>
</dbReference>
<evidence type="ECO:0000313" key="17">
    <source>
        <dbReference type="EMBL" id="KAA9135239.1"/>
    </source>
</evidence>
<dbReference type="EMBL" id="VYUY01000006">
    <property type="protein sequence ID" value="KAA9135239.1"/>
    <property type="molecule type" value="Genomic_DNA"/>
</dbReference>
<gene>
    <name evidence="17" type="primary">nadB</name>
    <name evidence="17" type="ORF">F6B40_03350</name>
</gene>
<dbReference type="Gene3D" id="3.50.50.60">
    <property type="entry name" value="FAD/NAD(P)-binding domain"/>
    <property type="match status" value="1"/>
</dbReference>
<comment type="similarity">
    <text evidence="3 13">Belongs to the FAD-dependent oxidoreductase 2 family. NadB subfamily.</text>
</comment>
<dbReference type="Pfam" id="PF00890">
    <property type="entry name" value="FAD_binding_2"/>
    <property type="match status" value="1"/>
</dbReference>
<evidence type="ECO:0000256" key="9">
    <source>
        <dbReference type="ARBA" id="ARBA00023002"/>
    </source>
</evidence>
<dbReference type="NCBIfam" id="TIGR00551">
    <property type="entry name" value="nadB"/>
    <property type="match status" value="1"/>
</dbReference>
<evidence type="ECO:0000313" key="18">
    <source>
        <dbReference type="Proteomes" id="UP000326838"/>
    </source>
</evidence>
<keyword evidence="9 13" id="KW-0560">Oxidoreductase</keyword>
<comment type="pathway">
    <text evidence="2 13">Cofactor biosynthesis; NAD(+) biosynthesis; iminoaspartate from L-aspartate (oxidase route): step 1/1.</text>
</comment>
<evidence type="ECO:0000256" key="13">
    <source>
        <dbReference type="RuleBase" id="RU362049"/>
    </source>
</evidence>
<comment type="cofactor">
    <cofactor evidence="1 13">
        <name>FAD</name>
        <dbReference type="ChEBI" id="CHEBI:57692"/>
    </cofactor>
</comment>
<comment type="caution">
    <text evidence="17">The sequence shown here is derived from an EMBL/GenBank/DDBJ whole genome shotgun (WGS) entry which is preliminary data.</text>
</comment>
<evidence type="ECO:0000256" key="6">
    <source>
        <dbReference type="ARBA" id="ARBA00022630"/>
    </source>
</evidence>
<evidence type="ECO:0000256" key="4">
    <source>
        <dbReference type="ARBA" id="ARBA00012173"/>
    </source>
</evidence>
<evidence type="ECO:0000256" key="2">
    <source>
        <dbReference type="ARBA" id="ARBA00004950"/>
    </source>
</evidence>
<sequence>MVVVGSGIAGLTAALRAERNGAEVTLVTKGDLDETATRSAQGGIAGVLTASDTTAAHLADTLTAGAGLADPAAARILVEEGPARIRDLIDAGVPFDRDDDGNLRRGLEGAHSHPRILHAGGDATGAAIERTLLDVLERSTVTVLEHAFLLDVVLVDGHAVGVEVLVSGARRTITADAVVLATGGAGRLYPHTTNPAVATGDGIAAALRAGAAVADLEFVQFHPTVLAVGTPFLISEAVRGEGAVLRDSEGRRFALDAHPDGELAPRDIVARAIAEQDGPVVLDATGLGAPDTAAFLAARFPTIDAVLRSRGLDWSREPVPVTPAAHYMMGGVSTDLAGRTTVPRLYAVGETARTGVHGANRLASNSLLEGAVFGARVGDAVIADAGTAWAGPAAGTPLAAVEPSAPDAPPFTRAALQQLMWNHAGLVRDESGLARATAVLAAWSHCGTDRPVDVAAREDANLLRVAVEVVAAARRRRGSVGAHVRRDETPSVPEMQEATAC</sequence>
<dbReference type="SUPFAM" id="SSF56425">
    <property type="entry name" value="Succinate dehydrogenase/fumarate reductase flavoprotein, catalytic domain"/>
    <property type="match status" value="1"/>
</dbReference>
<dbReference type="FunFam" id="3.90.700.10:FF:000002">
    <property type="entry name" value="L-aspartate oxidase"/>
    <property type="match status" value="1"/>
</dbReference>
<dbReference type="InterPro" id="IPR015939">
    <property type="entry name" value="Fum_Rdtase/Succ_DH_flav-like_C"/>
</dbReference>
<keyword evidence="18" id="KW-1185">Reference proteome</keyword>